<sequence>MINPLLTSFTLPPFSKIKLEHIIPAIIEVLKDCKLTVEKISSQKIHYSWNNVVKPIDEQHDRLNRIFSPISHLNLVKNNTELRKIYEQAYLLILQYYNWEKQNKNLYQAYVYLQQQDQYILLNTSQKKHLDNIINEFKLSGIDLGEDKQKRYREIIDRLSQLELVYNNNVLDSTMNWKKLITNKKQLSGINQNILFSIYQNSKNYNNESWLLTLDFPVYSSVITYCNNDQLREEMYLAYSTRASDQGPNAHKWDNTNIINEQLSLRYELAQLLDFKSFADKALVKESSKNPQKVLIFLDTLLSAIDTKVKKEISQLEQFVKTRYNINKLNAWDIAYYSQKQKQYLYNFNDEQLRPYFPETRVLSGLFELANRIFGISIINYPQIDSYHKDVKFFNVFNNKGELLGGFYIDLYARKNKCSGAWMDICTNRMRKKNGKIQKPISYIVCNFTDLNQNKPAIFTHNEVITLLHEFGHCLHHILTSIEIPAISGTNGIPLDIIEFPSQFMENWCWESDFLSLISGHYETNEPISSEIIKKILQSKNYQIGLFILRQIEFSLFDLTIHYEFHPQKNKDILNILNKIRKNIAVFPYLKQDRFPHAFNHIFSGCYAARYYSYLWANVLACDAYSVFKKNGIFDQKTGKLFLENILKLGGSEDFMNMFQRFLGRAPNINALLQQYGINVFNNKNKHT</sequence>
<dbReference type="InterPro" id="IPR045090">
    <property type="entry name" value="Pept_M3A_M3B"/>
</dbReference>
<dbReference type="EC" id="3.4.24.70" evidence="8"/>
<dbReference type="AlphaFoldDB" id="A0A2P5SXJ8"/>
<keyword evidence="5 9" id="KW-0862">Zinc</keyword>
<dbReference type="OrthoDB" id="9773538at2"/>
<dbReference type="RefSeq" id="WP_136131830.1">
    <property type="nucleotide sequence ID" value="NZ_PDKS01000004.1"/>
</dbReference>
<organism evidence="12 13">
    <name type="scientific">Candidatus Pantoea edessiphila</name>
    <dbReference type="NCBI Taxonomy" id="2044610"/>
    <lineage>
        <taxon>Bacteria</taxon>
        <taxon>Pseudomonadati</taxon>
        <taxon>Pseudomonadota</taxon>
        <taxon>Gammaproteobacteria</taxon>
        <taxon>Enterobacterales</taxon>
        <taxon>Erwiniaceae</taxon>
        <taxon>Pantoea</taxon>
    </lineage>
</organism>
<protein>
    <recommendedName>
        <fullName evidence="8">oligopeptidase A</fullName>
        <ecNumber evidence="8">3.4.24.70</ecNumber>
    </recommendedName>
</protein>
<keyword evidence="3 9" id="KW-0479">Metal-binding</keyword>
<evidence type="ECO:0000256" key="8">
    <source>
        <dbReference type="ARBA" id="ARBA00026100"/>
    </source>
</evidence>
<dbReference type="SUPFAM" id="SSF55486">
    <property type="entry name" value="Metalloproteases ('zincins'), catalytic domain"/>
    <property type="match status" value="1"/>
</dbReference>
<dbReference type="Pfam" id="PF19310">
    <property type="entry name" value="TOP_N"/>
    <property type="match status" value="1"/>
</dbReference>
<dbReference type="GO" id="GO:0006508">
    <property type="term" value="P:proteolysis"/>
    <property type="evidence" value="ECO:0007669"/>
    <property type="project" value="UniProtKB-KW"/>
</dbReference>
<comment type="cofactor">
    <cofactor evidence="9">
        <name>Zn(2+)</name>
        <dbReference type="ChEBI" id="CHEBI:29105"/>
    </cofactor>
    <text evidence="9">Binds 1 zinc ion.</text>
</comment>
<dbReference type="FunFam" id="3.40.390.10:FF:000009">
    <property type="entry name" value="Oligopeptidase A"/>
    <property type="match status" value="1"/>
</dbReference>
<keyword evidence="4 9" id="KW-0378">Hydrolase</keyword>
<evidence type="ECO:0000256" key="5">
    <source>
        <dbReference type="ARBA" id="ARBA00022833"/>
    </source>
</evidence>
<keyword evidence="6 9" id="KW-0482">Metalloprotease</keyword>
<dbReference type="GO" id="GO:0004222">
    <property type="term" value="F:metalloendopeptidase activity"/>
    <property type="evidence" value="ECO:0007669"/>
    <property type="project" value="UniProtKB-EC"/>
</dbReference>
<dbReference type="InterPro" id="IPR001567">
    <property type="entry name" value="Pept_M3A_M3B_dom"/>
</dbReference>
<dbReference type="PANTHER" id="PTHR43660">
    <property type="entry name" value="DIPEPTIDYL CARBOXYPEPTIDASE"/>
    <property type="match status" value="1"/>
</dbReference>
<dbReference type="GO" id="GO:0046872">
    <property type="term" value="F:metal ion binding"/>
    <property type="evidence" value="ECO:0007669"/>
    <property type="project" value="UniProtKB-UniRule"/>
</dbReference>
<evidence type="ECO:0000313" key="12">
    <source>
        <dbReference type="EMBL" id="PPI87059.1"/>
    </source>
</evidence>
<dbReference type="GO" id="GO:0005829">
    <property type="term" value="C:cytosol"/>
    <property type="evidence" value="ECO:0007669"/>
    <property type="project" value="UniProtKB-ARBA"/>
</dbReference>
<dbReference type="InterPro" id="IPR024079">
    <property type="entry name" value="MetalloPept_cat_dom_sf"/>
</dbReference>
<keyword evidence="2 9" id="KW-0645">Protease</keyword>
<dbReference type="Proteomes" id="UP000296034">
    <property type="component" value="Unassembled WGS sequence"/>
</dbReference>
<reference evidence="12 13" key="1">
    <citation type="journal article" date="2018" name="Genome Biol. Evol.">
        <title>Cladogenesis and Genomic Streamlining in Extracellular Endosymbionts of Tropical Stink Bugs.</title>
        <authorList>
            <person name="Otero-Bravo A."/>
            <person name="Goffredi S."/>
            <person name="Sabree Z.L."/>
        </authorList>
    </citation>
    <scope>NUCLEOTIDE SEQUENCE [LARGE SCALE GENOMIC DNA]</scope>
    <source>
        <strain evidence="12 13">SoET</strain>
    </source>
</reference>
<feature type="domain" description="Oligopeptidase A N-terminal" evidence="11">
    <location>
        <begin position="29"/>
        <end position="148"/>
    </location>
</feature>
<evidence type="ECO:0000256" key="1">
    <source>
        <dbReference type="ARBA" id="ARBA00006040"/>
    </source>
</evidence>
<evidence type="ECO:0000259" key="11">
    <source>
        <dbReference type="Pfam" id="PF19310"/>
    </source>
</evidence>
<gene>
    <name evidence="12" type="ORF">CRV11_02750</name>
</gene>
<evidence type="ECO:0000256" key="7">
    <source>
        <dbReference type="ARBA" id="ARBA00024603"/>
    </source>
</evidence>
<evidence type="ECO:0000256" key="6">
    <source>
        <dbReference type="ARBA" id="ARBA00023049"/>
    </source>
</evidence>
<comment type="catalytic activity">
    <reaction evidence="7">
        <text>Hydrolysis of oligopeptides, with broad specificity. Gly or Ala commonly occur as P1 or P1' residues, but more distant residues are also important, as is shown by the fact that Z-Gly-Pro-Gly-|-Gly-Pro-Ala is cleaved, but not Z-(Gly)(5).</text>
        <dbReference type="EC" id="3.4.24.70"/>
    </reaction>
</comment>
<dbReference type="EMBL" id="PDKS01000004">
    <property type="protein sequence ID" value="PPI87059.1"/>
    <property type="molecule type" value="Genomic_DNA"/>
</dbReference>
<accession>A0A2P5SXJ8</accession>
<comment type="caution">
    <text evidence="12">The sequence shown here is derived from an EMBL/GenBank/DDBJ whole genome shotgun (WGS) entry which is preliminary data.</text>
</comment>
<evidence type="ECO:0000313" key="13">
    <source>
        <dbReference type="Proteomes" id="UP000296034"/>
    </source>
</evidence>
<dbReference type="InterPro" id="IPR045666">
    <property type="entry name" value="OpdA_N"/>
</dbReference>
<dbReference type="Pfam" id="PF01432">
    <property type="entry name" value="Peptidase_M3"/>
    <property type="match status" value="1"/>
</dbReference>
<evidence type="ECO:0000259" key="10">
    <source>
        <dbReference type="Pfam" id="PF01432"/>
    </source>
</evidence>
<name>A0A2P5SXJ8_9GAMM</name>
<dbReference type="InterPro" id="IPR024077">
    <property type="entry name" value="Neurolysin/TOP_dom2"/>
</dbReference>
<dbReference type="PANTHER" id="PTHR43660:SF1">
    <property type="entry name" value="DIPEPTIDYL CARBOXYPEPTIDASE"/>
    <property type="match status" value="1"/>
</dbReference>
<dbReference type="CDD" id="cd06456">
    <property type="entry name" value="M3A_DCP"/>
    <property type="match status" value="1"/>
</dbReference>
<dbReference type="NCBIfam" id="NF008159">
    <property type="entry name" value="PRK10911.1"/>
    <property type="match status" value="1"/>
</dbReference>
<evidence type="ECO:0000256" key="4">
    <source>
        <dbReference type="ARBA" id="ARBA00022801"/>
    </source>
</evidence>
<evidence type="ECO:0000256" key="3">
    <source>
        <dbReference type="ARBA" id="ARBA00022723"/>
    </source>
</evidence>
<dbReference type="Gene3D" id="3.40.390.10">
    <property type="entry name" value="Collagenase (Catalytic Domain)"/>
    <property type="match status" value="1"/>
</dbReference>
<feature type="domain" description="Peptidase M3A/M3B catalytic" evidence="10">
    <location>
        <begin position="223"/>
        <end position="677"/>
    </location>
</feature>
<dbReference type="Gene3D" id="1.10.1370.10">
    <property type="entry name" value="Neurolysin, domain 3"/>
    <property type="match status" value="1"/>
</dbReference>
<comment type="similarity">
    <text evidence="1 9">Belongs to the peptidase M3 family.</text>
</comment>
<dbReference type="InterPro" id="IPR034005">
    <property type="entry name" value="M3A_DCP"/>
</dbReference>
<evidence type="ECO:0000256" key="2">
    <source>
        <dbReference type="ARBA" id="ARBA00022670"/>
    </source>
</evidence>
<proteinExistence type="inferred from homology"/>
<evidence type="ECO:0000256" key="9">
    <source>
        <dbReference type="RuleBase" id="RU003435"/>
    </source>
</evidence>